<dbReference type="InterPro" id="IPR050171">
    <property type="entry name" value="MFS_Transporters"/>
</dbReference>
<sequence>MPIKSRTSRPDSRHAARQPREKLKLTPVERKASVSLALLFAVRMLGLFLLTPVFADAAKTLTNGNNAALVGAAIGAYGITQAIMQIPLGMASDKFGRRPVIIFGMLLFVVGGIVCANAESVTTVIIGRAIQGFGAVSAAITAWVADATRPEVRTRAMAMVGASIGVSFAVSLVLSPLLVEWAGLPGLFWVISLLGFVCLLLATFIVPVVPMHGQAVSQQSRAADVFKHADLLRLNFGVFCLHFILMSIFVVAPPLLMELGGYTVGNLWEVYLPVILVAFVLMVPAVFYTETRHIHKLSLEICVAALAVVMAIMPLASQSFVATMIAFVLFFIAFNILEALQPSMVSRFSPPEHKGLALGFYNMSQALGVAAGGAIGGLVARYAGPQQVFLLGALLAASWFLVSRGLKVSRR</sequence>
<dbReference type="Proteomes" id="UP000608345">
    <property type="component" value="Unassembled WGS sequence"/>
</dbReference>
<evidence type="ECO:0000256" key="7">
    <source>
        <dbReference type="SAM" id="MobiDB-lite"/>
    </source>
</evidence>
<feature type="transmembrane region" description="Helical" evidence="8">
    <location>
        <begin position="67"/>
        <end position="88"/>
    </location>
</feature>
<dbReference type="InterPro" id="IPR020846">
    <property type="entry name" value="MFS_dom"/>
</dbReference>
<evidence type="ECO:0000256" key="3">
    <source>
        <dbReference type="ARBA" id="ARBA00022475"/>
    </source>
</evidence>
<name>A0A918JKJ5_9BURK</name>
<dbReference type="Pfam" id="PF07690">
    <property type="entry name" value="MFS_1"/>
    <property type="match status" value="1"/>
</dbReference>
<dbReference type="PANTHER" id="PTHR23517:SF2">
    <property type="entry name" value="MULTIDRUG RESISTANCE PROTEIN MDTH"/>
    <property type="match status" value="1"/>
</dbReference>
<keyword evidence="4 8" id="KW-0812">Transmembrane</keyword>
<evidence type="ECO:0000256" key="5">
    <source>
        <dbReference type="ARBA" id="ARBA00022989"/>
    </source>
</evidence>
<evidence type="ECO:0000256" key="6">
    <source>
        <dbReference type="ARBA" id="ARBA00023136"/>
    </source>
</evidence>
<dbReference type="GO" id="GO:0022857">
    <property type="term" value="F:transmembrane transporter activity"/>
    <property type="evidence" value="ECO:0007669"/>
    <property type="project" value="InterPro"/>
</dbReference>
<proteinExistence type="predicted"/>
<feature type="transmembrane region" description="Helical" evidence="8">
    <location>
        <begin position="270"/>
        <end position="288"/>
    </location>
</feature>
<accession>A0A918JKJ5</accession>
<feature type="transmembrane region" description="Helical" evidence="8">
    <location>
        <begin position="321"/>
        <end position="340"/>
    </location>
</feature>
<comment type="caution">
    <text evidence="10">The sequence shown here is derived from an EMBL/GenBank/DDBJ whole genome shotgun (WGS) entry which is preliminary data.</text>
</comment>
<evidence type="ECO:0000256" key="4">
    <source>
        <dbReference type="ARBA" id="ARBA00022692"/>
    </source>
</evidence>
<organism evidence="10 11">
    <name type="scientific">Advenella faeciporci</name>
    <dbReference type="NCBI Taxonomy" id="797535"/>
    <lineage>
        <taxon>Bacteria</taxon>
        <taxon>Pseudomonadati</taxon>
        <taxon>Pseudomonadota</taxon>
        <taxon>Betaproteobacteria</taxon>
        <taxon>Burkholderiales</taxon>
        <taxon>Alcaligenaceae</taxon>
    </lineage>
</organism>
<feature type="transmembrane region" description="Helical" evidence="8">
    <location>
        <begin position="156"/>
        <end position="174"/>
    </location>
</feature>
<feature type="domain" description="Major facilitator superfamily (MFS) profile" evidence="9">
    <location>
        <begin position="32"/>
        <end position="411"/>
    </location>
</feature>
<feature type="transmembrane region" description="Helical" evidence="8">
    <location>
        <begin position="32"/>
        <end position="55"/>
    </location>
</feature>
<keyword evidence="11" id="KW-1185">Reference proteome</keyword>
<evidence type="ECO:0000256" key="2">
    <source>
        <dbReference type="ARBA" id="ARBA00022448"/>
    </source>
</evidence>
<dbReference type="RefSeq" id="WP_189384695.1">
    <property type="nucleotide sequence ID" value="NZ_BAABFY010000053.1"/>
</dbReference>
<feature type="transmembrane region" description="Helical" evidence="8">
    <location>
        <begin position="297"/>
        <end position="315"/>
    </location>
</feature>
<feature type="transmembrane region" description="Helical" evidence="8">
    <location>
        <begin position="360"/>
        <end position="382"/>
    </location>
</feature>
<dbReference type="PROSITE" id="PS50850">
    <property type="entry name" value="MFS"/>
    <property type="match status" value="1"/>
</dbReference>
<dbReference type="AlphaFoldDB" id="A0A918JKJ5"/>
<feature type="region of interest" description="Disordered" evidence="7">
    <location>
        <begin position="1"/>
        <end position="21"/>
    </location>
</feature>
<feature type="transmembrane region" description="Helical" evidence="8">
    <location>
        <begin position="231"/>
        <end position="250"/>
    </location>
</feature>
<dbReference type="Gene3D" id="1.20.1250.20">
    <property type="entry name" value="MFS general substrate transporter like domains"/>
    <property type="match status" value="1"/>
</dbReference>
<feature type="transmembrane region" description="Helical" evidence="8">
    <location>
        <begin position="388"/>
        <end position="406"/>
    </location>
</feature>
<dbReference type="PANTHER" id="PTHR23517">
    <property type="entry name" value="RESISTANCE PROTEIN MDTM, PUTATIVE-RELATED-RELATED"/>
    <property type="match status" value="1"/>
</dbReference>
<keyword evidence="3" id="KW-1003">Cell membrane</keyword>
<dbReference type="InterPro" id="IPR036259">
    <property type="entry name" value="MFS_trans_sf"/>
</dbReference>
<dbReference type="PROSITE" id="PS00216">
    <property type="entry name" value="SUGAR_TRANSPORT_1"/>
    <property type="match status" value="1"/>
</dbReference>
<feature type="compositionally biased region" description="Basic and acidic residues" evidence="7">
    <location>
        <begin position="8"/>
        <end position="21"/>
    </location>
</feature>
<evidence type="ECO:0000256" key="1">
    <source>
        <dbReference type="ARBA" id="ARBA00004651"/>
    </source>
</evidence>
<keyword evidence="5 8" id="KW-1133">Transmembrane helix</keyword>
<evidence type="ECO:0000313" key="11">
    <source>
        <dbReference type="Proteomes" id="UP000608345"/>
    </source>
</evidence>
<dbReference type="SUPFAM" id="SSF103473">
    <property type="entry name" value="MFS general substrate transporter"/>
    <property type="match status" value="1"/>
</dbReference>
<dbReference type="InterPro" id="IPR011701">
    <property type="entry name" value="MFS"/>
</dbReference>
<keyword evidence="6 8" id="KW-0472">Membrane</keyword>
<gene>
    <name evidence="10" type="ORF">GCM10011450_13300</name>
</gene>
<evidence type="ECO:0000259" key="9">
    <source>
        <dbReference type="PROSITE" id="PS50850"/>
    </source>
</evidence>
<protein>
    <submittedName>
        <fullName evidence="10">MFS transporter</fullName>
    </submittedName>
</protein>
<reference evidence="10" key="1">
    <citation type="journal article" date="2014" name="Int. J. Syst. Evol. Microbiol.">
        <title>Complete genome sequence of Corynebacterium casei LMG S-19264T (=DSM 44701T), isolated from a smear-ripened cheese.</title>
        <authorList>
            <consortium name="US DOE Joint Genome Institute (JGI-PGF)"/>
            <person name="Walter F."/>
            <person name="Albersmeier A."/>
            <person name="Kalinowski J."/>
            <person name="Ruckert C."/>
        </authorList>
    </citation>
    <scope>NUCLEOTIDE SEQUENCE</scope>
    <source>
        <strain evidence="10">KCTC 23732</strain>
    </source>
</reference>
<dbReference type="CDD" id="cd17472">
    <property type="entry name" value="MFS_YajR_like"/>
    <property type="match status" value="1"/>
</dbReference>
<evidence type="ECO:0000256" key="8">
    <source>
        <dbReference type="SAM" id="Phobius"/>
    </source>
</evidence>
<reference evidence="10" key="2">
    <citation type="submission" date="2020-09" db="EMBL/GenBank/DDBJ databases">
        <authorList>
            <person name="Sun Q."/>
            <person name="Kim S."/>
        </authorList>
    </citation>
    <scope>NUCLEOTIDE SEQUENCE</scope>
    <source>
        <strain evidence="10">KCTC 23732</strain>
    </source>
</reference>
<comment type="subcellular location">
    <subcellularLocation>
        <location evidence="1">Cell membrane</location>
        <topology evidence="1">Multi-pass membrane protein</topology>
    </subcellularLocation>
</comment>
<dbReference type="EMBL" id="BMYS01000007">
    <property type="protein sequence ID" value="GGW84647.1"/>
    <property type="molecule type" value="Genomic_DNA"/>
</dbReference>
<keyword evidence="2" id="KW-0813">Transport</keyword>
<feature type="transmembrane region" description="Helical" evidence="8">
    <location>
        <begin position="125"/>
        <end position="144"/>
    </location>
</feature>
<feature type="transmembrane region" description="Helical" evidence="8">
    <location>
        <begin position="186"/>
        <end position="210"/>
    </location>
</feature>
<dbReference type="GO" id="GO:0005886">
    <property type="term" value="C:plasma membrane"/>
    <property type="evidence" value="ECO:0007669"/>
    <property type="project" value="UniProtKB-SubCell"/>
</dbReference>
<feature type="transmembrane region" description="Helical" evidence="8">
    <location>
        <begin position="100"/>
        <end position="119"/>
    </location>
</feature>
<evidence type="ECO:0000313" key="10">
    <source>
        <dbReference type="EMBL" id="GGW84647.1"/>
    </source>
</evidence>
<dbReference type="InterPro" id="IPR005829">
    <property type="entry name" value="Sugar_transporter_CS"/>
</dbReference>